<keyword evidence="1" id="KW-0732">Signal</keyword>
<evidence type="ECO:0000313" key="2">
    <source>
        <dbReference type="EMBL" id="APZ05523.1"/>
    </source>
</evidence>
<proteinExistence type="predicted"/>
<reference evidence="2 3" key="1">
    <citation type="submission" date="2017-01" db="EMBL/GenBank/DDBJ databases">
        <authorList>
            <person name="Cao J.-M."/>
        </authorList>
    </citation>
    <scope>NUCLEOTIDE SEQUENCE [LARGE SCALE GENOMIC DNA]</scope>
    <source>
        <strain evidence="2 3">888-76</strain>
    </source>
</reference>
<protein>
    <submittedName>
        <fullName evidence="2">Uncharacterized protein</fullName>
    </submittedName>
</protein>
<dbReference type="Proteomes" id="UP000187148">
    <property type="component" value="Chromosome"/>
</dbReference>
<keyword evidence="3" id="KW-1185">Reference proteome</keyword>
<dbReference type="KEGG" id="kco:BWI95_10950"/>
<evidence type="ECO:0000256" key="1">
    <source>
        <dbReference type="SAM" id="SignalP"/>
    </source>
</evidence>
<dbReference type="RefSeq" id="WP_076769470.1">
    <property type="nucleotide sequence ID" value="NZ_CP019445.1"/>
</dbReference>
<accession>A0A807LH04</accession>
<name>A0A807LH04_9ENTR</name>
<evidence type="ECO:0000313" key="3">
    <source>
        <dbReference type="Proteomes" id="UP000187148"/>
    </source>
</evidence>
<dbReference type="AlphaFoldDB" id="A0A807LH04"/>
<sequence length="389" mass="44741">MTRSPLSLLCLMLLTALPAAPALSQEDETLAALDLADSAEFSPDAYQALNMMFEAASSINQQQEKEQRLSLDMRLDAPLGEKWRLVLSNRLDSRFTHRLSETRYTNTLREAWLSYHLTPQTMLDMGRINTRYGVALGYNPTDFLGRGTVRSMTSADPETLRNNRMGNGMVRLQHFWDNAAVSALWAPKIRRGSADRSASLDWQASNPRDRLLLSASYRFAENFNPQLLLFKEQQREPQLGLNLSRVLSRSTLIYGEWAGGRQPYSWQETLLPESQWDIAWRNRVAAGLTWTGESDLTLRLEGHYNGSAQPTVAGQDPRRSVLLQAYWKDLFEQYDLNLIAQRDLQRHTNMGFAELRRHLGSLDVALQWQKVYLLNLSERRWQISLDYWL</sequence>
<feature type="chain" id="PRO_5032668265" evidence="1">
    <location>
        <begin position="25"/>
        <end position="389"/>
    </location>
</feature>
<dbReference type="EMBL" id="CP019445">
    <property type="protein sequence ID" value="APZ05523.1"/>
    <property type="molecule type" value="Genomic_DNA"/>
</dbReference>
<feature type="signal peptide" evidence="1">
    <location>
        <begin position="1"/>
        <end position="24"/>
    </location>
</feature>
<organism evidence="2 3">
    <name type="scientific">Kosakonia cowanii JCM 10956 = DSM 18146</name>
    <dbReference type="NCBI Taxonomy" id="1300165"/>
    <lineage>
        <taxon>Bacteria</taxon>
        <taxon>Pseudomonadati</taxon>
        <taxon>Pseudomonadota</taxon>
        <taxon>Gammaproteobacteria</taxon>
        <taxon>Enterobacterales</taxon>
        <taxon>Enterobacteriaceae</taxon>
        <taxon>Kosakonia</taxon>
    </lineage>
</organism>
<gene>
    <name evidence="2" type="ORF">BWI95_10950</name>
</gene>
<dbReference type="SUPFAM" id="SSF56935">
    <property type="entry name" value="Porins"/>
    <property type="match status" value="1"/>
</dbReference>